<proteinExistence type="predicted"/>
<accession>A0A9N9NBZ7</accession>
<feature type="transmembrane region" description="Helical" evidence="1">
    <location>
        <begin position="308"/>
        <end position="328"/>
    </location>
</feature>
<evidence type="ECO:0000313" key="2">
    <source>
        <dbReference type="EMBL" id="CAG8721070.1"/>
    </source>
</evidence>
<dbReference type="Proteomes" id="UP000789405">
    <property type="component" value="Unassembled WGS sequence"/>
</dbReference>
<keyword evidence="1" id="KW-0812">Transmembrane</keyword>
<keyword evidence="1" id="KW-1133">Transmembrane helix</keyword>
<sequence length="330" mass="38234">MDSEIVISYNDKKLLITNSPISVIKKDGNDVFHIIIEKRPANVKICFTKNNKFISIISGFFECKRSKSESSFELTKIDPFSETDQSCYMIDKTINVAMYFRKDIIFKLLNQKLLEIYEEEEIEDTDDICEDNNNGIYDTNNSDSNLVTRKMDFEIDSGIVISYEEKKFLIANFPIGVIKKYENDEFQIIIEKQSASVKIYFTKNSESISIIPGSFECKRSNSESNVNELAKINPIVEIDKSYYMIDRTLKKVVMYFKKNPIFILLDQKYLEICEEEIDKNMNLMSMMMIFIAIATFLLLELELMKAEILGIIIIVALNINAILNRGLIKQ</sequence>
<feature type="transmembrane region" description="Helical" evidence="1">
    <location>
        <begin position="283"/>
        <end position="301"/>
    </location>
</feature>
<evidence type="ECO:0000256" key="1">
    <source>
        <dbReference type="SAM" id="Phobius"/>
    </source>
</evidence>
<dbReference type="EMBL" id="CAJVPY010010706">
    <property type="protein sequence ID" value="CAG8721070.1"/>
    <property type="molecule type" value="Genomic_DNA"/>
</dbReference>
<keyword evidence="1" id="KW-0472">Membrane</keyword>
<name>A0A9N9NBZ7_9GLOM</name>
<protein>
    <submittedName>
        <fullName evidence="2">6089_t:CDS:1</fullName>
    </submittedName>
</protein>
<dbReference type="AlphaFoldDB" id="A0A9N9NBZ7"/>
<gene>
    <name evidence="2" type="ORF">DERYTH_LOCUS14327</name>
</gene>
<keyword evidence="3" id="KW-1185">Reference proteome</keyword>
<reference evidence="2" key="1">
    <citation type="submission" date="2021-06" db="EMBL/GenBank/DDBJ databases">
        <authorList>
            <person name="Kallberg Y."/>
            <person name="Tangrot J."/>
            <person name="Rosling A."/>
        </authorList>
    </citation>
    <scope>NUCLEOTIDE SEQUENCE</scope>
    <source>
        <strain evidence="2">MA453B</strain>
    </source>
</reference>
<organism evidence="2 3">
    <name type="scientific">Dentiscutata erythropus</name>
    <dbReference type="NCBI Taxonomy" id="1348616"/>
    <lineage>
        <taxon>Eukaryota</taxon>
        <taxon>Fungi</taxon>
        <taxon>Fungi incertae sedis</taxon>
        <taxon>Mucoromycota</taxon>
        <taxon>Glomeromycotina</taxon>
        <taxon>Glomeromycetes</taxon>
        <taxon>Diversisporales</taxon>
        <taxon>Gigasporaceae</taxon>
        <taxon>Dentiscutata</taxon>
    </lineage>
</organism>
<evidence type="ECO:0000313" key="3">
    <source>
        <dbReference type="Proteomes" id="UP000789405"/>
    </source>
</evidence>
<comment type="caution">
    <text evidence="2">The sequence shown here is derived from an EMBL/GenBank/DDBJ whole genome shotgun (WGS) entry which is preliminary data.</text>
</comment>
<feature type="non-terminal residue" evidence="2">
    <location>
        <position position="1"/>
    </location>
</feature>